<dbReference type="Pfam" id="PF00512">
    <property type="entry name" value="HisKA"/>
    <property type="match status" value="1"/>
</dbReference>
<dbReference type="EC" id="2.7.13.3" evidence="2"/>
<dbReference type="GO" id="GO:0009927">
    <property type="term" value="F:histidine phosphotransfer kinase activity"/>
    <property type="evidence" value="ECO:0007669"/>
    <property type="project" value="TreeGrafter"/>
</dbReference>
<dbReference type="PANTHER" id="PTHR43047:SF9">
    <property type="entry name" value="HISTIDINE KINASE"/>
    <property type="match status" value="1"/>
</dbReference>
<sequence length="587" mass="65400">MAKPSERQPGSGLPAPSAAPRPEVADLLGLGSHSARKSYYPELAARLDELERERNRYKWLFEHAVHGIFQASLHDGIRAANPALAHMLGYDDPQEVLWSQRDLAEQLFVGGPAELERIGYALRQGKGLFGYETRLRRRDGSCIDVVMNLLLKPDAEGLVEGFVADITERKQAQLRQLQLNIELEQRVAARTAELLEANRHLQQEIRERERIQCELREARDAAEAANQSKDKYLAAASHDLLQPLNAARLLIATLRERALPASEANLVERTHQALEGAEDLLADLLDIARLDSRAIRPDLAVYRLDELLAPLASEFQSVAEAADLELRVRIPRLAVRTDFRLLTRILRNFLSNACRYTGEGRVLLGCRRRGGHLLIEVADTGRGIPADKLEEIFLEFNQLDAGRAAERKGVGLGLAIVERIARMLDYRIRVRSQPGRGSLFSIEVPLAEYVAPAPAARPQETPGNPLPGRRVLVVDNEPDIQQSMQALLVQWGCEVRVAGGLDEARARLADGWQAELLLVDYHLDQGANGCDLVRSLREETRLPLPAVMITAERSEQCRRSLHEHGIPLLNKPVKPGKLRAALSQFLA</sequence>
<dbReference type="InterPro" id="IPR036890">
    <property type="entry name" value="HATPase_C_sf"/>
</dbReference>
<dbReference type="SUPFAM" id="SSF47384">
    <property type="entry name" value="Homodimeric domain of signal transducing histidine kinase"/>
    <property type="match status" value="1"/>
</dbReference>
<evidence type="ECO:0000256" key="8">
    <source>
        <dbReference type="SAM" id="MobiDB-lite"/>
    </source>
</evidence>
<dbReference type="AlphaFoldDB" id="A0A1H1ZDB1"/>
<feature type="compositionally biased region" description="Low complexity" evidence="8">
    <location>
        <begin position="9"/>
        <end position="22"/>
    </location>
</feature>
<dbReference type="GO" id="GO:0005886">
    <property type="term" value="C:plasma membrane"/>
    <property type="evidence" value="ECO:0007669"/>
    <property type="project" value="TreeGrafter"/>
</dbReference>
<dbReference type="GO" id="GO:0000155">
    <property type="term" value="F:phosphorelay sensor kinase activity"/>
    <property type="evidence" value="ECO:0007669"/>
    <property type="project" value="InterPro"/>
</dbReference>
<dbReference type="SMART" id="SM00388">
    <property type="entry name" value="HisKA"/>
    <property type="match status" value="1"/>
</dbReference>
<protein>
    <recommendedName>
        <fullName evidence="2">histidine kinase</fullName>
        <ecNumber evidence="2">2.7.13.3</ecNumber>
    </recommendedName>
</protein>
<dbReference type="Pfam" id="PF02518">
    <property type="entry name" value="HATPase_c"/>
    <property type="match status" value="1"/>
</dbReference>
<evidence type="ECO:0000256" key="1">
    <source>
        <dbReference type="ARBA" id="ARBA00000085"/>
    </source>
</evidence>
<feature type="coiled-coil region" evidence="7">
    <location>
        <begin position="167"/>
        <end position="235"/>
    </location>
</feature>
<dbReference type="RefSeq" id="WP_090351904.1">
    <property type="nucleotide sequence ID" value="NZ_LT629751.1"/>
</dbReference>
<evidence type="ECO:0000313" key="11">
    <source>
        <dbReference type="EMBL" id="SDT31765.1"/>
    </source>
</evidence>
<dbReference type="Pfam" id="PF00072">
    <property type="entry name" value="Response_reg"/>
    <property type="match status" value="1"/>
</dbReference>
<evidence type="ECO:0000259" key="10">
    <source>
        <dbReference type="PROSITE" id="PS50110"/>
    </source>
</evidence>
<dbReference type="InterPro" id="IPR005467">
    <property type="entry name" value="His_kinase_dom"/>
</dbReference>
<evidence type="ECO:0000256" key="3">
    <source>
        <dbReference type="ARBA" id="ARBA00022553"/>
    </source>
</evidence>
<proteinExistence type="predicted"/>
<dbReference type="Gene3D" id="3.30.450.20">
    <property type="entry name" value="PAS domain"/>
    <property type="match status" value="1"/>
</dbReference>
<evidence type="ECO:0000256" key="2">
    <source>
        <dbReference type="ARBA" id="ARBA00012438"/>
    </source>
</evidence>
<dbReference type="FunFam" id="3.30.565.10:FF:000049">
    <property type="entry name" value="Two-component sensor histidine kinase"/>
    <property type="match status" value="1"/>
</dbReference>
<dbReference type="PROSITE" id="PS50109">
    <property type="entry name" value="HIS_KIN"/>
    <property type="match status" value="1"/>
</dbReference>
<dbReference type="InterPro" id="IPR000014">
    <property type="entry name" value="PAS"/>
</dbReference>
<feature type="domain" description="Response regulatory" evidence="10">
    <location>
        <begin position="470"/>
        <end position="586"/>
    </location>
</feature>
<reference evidence="12" key="1">
    <citation type="submission" date="2016-10" db="EMBL/GenBank/DDBJ databases">
        <authorList>
            <person name="Varghese N."/>
            <person name="Submissions S."/>
        </authorList>
    </citation>
    <scope>NUCLEOTIDE SEQUENCE [LARGE SCALE GENOMIC DNA]</scope>
    <source>
        <strain evidence="12">KCTC 32247</strain>
    </source>
</reference>
<gene>
    <name evidence="11" type="ORF">SAMN05216221_4206</name>
</gene>
<dbReference type="SMART" id="SM00448">
    <property type="entry name" value="REC"/>
    <property type="match status" value="1"/>
</dbReference>
<dbReference type="PRINTS" id="PR00344">
    <property type="entry name" value="BCTRLSENSOR"/>
</dbReference>
<evidence type="ECO:0000256" key="4">
    <source>
        <dbReference type="ARBA" id="ARBA00022679"/>
    </source>
</evidence>
<dbReference type="SUPFAM" id="SSF55874">
    <property type="entry name" value="ATPase domain of HSP90 chaperone/DNA topoisomerase II/histidine kinase"/>
    <property type="match status" value="1"/>
</dbReference>
<comment type="catalytic activity">
    <reaction evidence="1">
        <text>ATP + protein L-histidine = ADP + protein N-phospho-L-histidine.</text>
        <dbReference type="EC" id="2.7.13.3"/>
    </reaction>
</comment>
<dbReference type="Pfam" id="PF13188">
    <property type="entry name" value="PAS_8"/>
    <property type="match status" value="1"/>
</dbReference>
<dbReference type="EMBL" id="LT629751">
    <property type="protein sequence ID" value="SDT31765.1"/>
    <property type="molecule type" value="Genomic_DNA"/>
</dbReference>
<evidence type="ECO:0000256" key="7">
    <source>
        <dbReference type="SAM" id="Coils"/>
    </source>
</evidence>
<dbReference type="CDD" id="cd00130">
    <property type="entry name" value="PAS"/>
    <property type="match status" value="1"/>
</dbReference>
<feature type="region of interest" description="Disordered" evidence="8">
    <location>
        <begin position="1"/>
        <end position="26"/>
    </location>
</feature>
<dbReference type="CDD" id="cd00082">
    <property type="entry name" value="HisKA"/>
    <property type="match status" value="1"/>
</dbReference>
<evidence type="ECO:0000256" key="6">
    <source>
        <dbReference type="PROSITE-ProRule" id="PRU00169"/>
    </source>
</evidence>
<dbReference type="OrthoDB" id="9764438at2"/>
<dbReference type="SUPFAM" id="SSF55785">
    <property type="entry name" value="PYP-like sensor domain (PAS domain)"/>
    <property type="match status" value="1"/>
</dbReference>
<dbReference type="NCBIfam" id="TIGR00229">
    <property type="entry name" value="sensory_box"/>
    <property type="match status" value="1"/>
</dbReference>
<dbReference type="PANTHER" id="PTHR43047">
    <property type="entry name" value="TWO-COMPONENT HISTIDINE PROTEIN KINASE"/>
    <property type="match status" value="1"/>
</dbReference>
<feature type="domain" description="Histidine kinase" evidence="9">
    <location>
        <begin position="235"/>
        <end position="448"/>
    </location>
</feature>
<dbReference type="NCBIfam" id="NF041832">
    <property type="entry name" value="near_NosP_CTERM"/>
    <property type="match status" value="1"/>
</dbReference>
<dbReference type="InterPro" id="IPR011006">
    <property type="entry name" value="CheY-like_superfamily"/>
</dbReference>
<dbReference type="Gene3D" id="1.10.287.130">
    <property type="match status" value="1"/>
</dbReference>
<dbReference type="InterPro" id="IPR003661">
    <property type="entry name" value="HisK_dim/P_dom"/>
</dbReference>
<keyword evidence="7" id="KW-0175">Coiled coil</keyword>
<dbReference type="InterPro" id="IPR004358">
    <property type="entry name" value="Sig_transdc_His_kin-like_C"/>
</dbReference>
<accession>A0A1H1ZDB1</accession>
<dbReference type="SMART" id="SM00387">
    <property type="entry name" value="HATPase_c"/>
    <property type="match status" value="1"/>
</dbReference>
<feature type="modified residue" description="4-aspartylphosphate" evidence="6">
    <location>
        <position position="520"/>
    </location>
</feature>
<dbReference type="STRING" id="1392877.SAMN05216221_4206"/>
<dbReference type="Proteomes" id="UP000243359">
    <property type="component" value="Chromosome I"/>
</dbReference>
<keyword evidence="4" id="KW-0808">Transferase</keyword>
<evidence type="ECO:0000313" key="12">
    <source>
        <dbReference type="Proteomes" id="UP000243359"/>
    </source>
</evidence>
<keyword evidence="3 6" id="KW-0597">Phosphoprotein</keyword>
<dbReference type="Gene3D" id="3.40.50.2300">
    <property type="match status" value="1"/>
</dbReference>
<dbReference type="InterPro" id="IPR001789">
    <property type="entry name" value="Sig_transdc_resp-reg_receiver"/>
</dbReference>
<dbReference type="InterPro" id="IPR036097">
    <property type="entry name" value="HisK_dim/P_sf"/>
</dbReference>
<evidence type="ECO:0000256" key="5">
    <source>
        <dbReference type="ARBA" id="ARBA00022777"/>
    </source>
</evidence>
<dbReference type="PROSITE" id="PS50110">
    <property type="entry name" value="RESPONSE_REGULATORY"/>
    <property type="match status" value="1"/>
</dbReference>
<dbReference type="FunFam" id="1.10.287.130:FF:000081">
    <property type="entry name" value="Hybrid sensor histidine kinase/response regulator"/>
    <property type="match status" value="1"/>
</dbReference>
<dbReference type="SUPFAM" id="SSF52172">
    <property type="entry name" value="CheY-like"/>
    <property type="match status" value="1"/>
</dbReference>
<keyword evidence="12" id="KW-1185">Reference proteome</keyword>
<dbReference type="InterPro" id="IPR003594">
    <property type="entry name" value="HATPase_dom"/>
</dbReference>
<dbReference type="Gene3D" id="3.30.565.10">
    <property type="entry name" value="Histidine kinase-like ATPase, C-terminal domain"/>
    <property type="match status" value="1"/>
</dbReference>
<evidence type="ECO:0000259" key="9">
    <source>
        <dbReference type="PROSITE" id="PS50109"/>
    </source>
</evidence>
<dbReference type="InterPro" id="IPR035965">
    <property type="entry name" value="PAS-like_dom_sf"/>
</dbReference>
<keyword evidence="5" id="KW-0418">Kinase</keyword>
<organism evidence="11 12">
    <name type="scientific">Pseudomonas oryzae</name>
    <dbReference type="NCBI Taxonomy" id="1392877"/>
    <lineage>
        <taxon>Bacteria</taxon>
        <taxon>Pseudomonadati</taxon>
        <taxon>Pseudomonadota</taxon>
        <taxon>Gammaproteobacteria</taxon>
        <taxon>Pseudomonadales</taxon>
        <taxon>Pseudomonadaceae</taxon>
        <taxon>Pseudomonas</taxon>
    </lineage>
</organism>
<name>A0A1H1ZDB1_9PSED</name>